<dbReference type="AlphaFoldDB" id="A0A1L9RHF4"/>
<gene>
    <name evidence="2" type="ORF">ASPWEDRAFT_579145</name>
</gene>
<dbReference type="EMBL" id="KV878213">
    <property type="protein sequence ID" value="OJJ34355.1"/>
    <property type="molecule type" value="Genomic_DNA"/>
</dbReference>
<organism evidence="2 3">
    <name type="scientific">Aspergillus wentii DTO 134E9</name>
    <dbReference type="NCBI Taxonomy" id="1073089"/>
    <lineage>
        <taxon>Eukaryota</taxon>
        <taxon>Fungi</taxon>
        <taxon>Dikarya</taxon>
        <taxon>Ascomycota</taxon>
        <taxon>Pezizomycotina</taxon>
        <taxon>Eurotiomycetes</taxon>
        <taxon>Eurotiomycetidae</taxon>
        <taxon>Eurotiales</taxon>
        <taxon>Aspergillaceae</taxon>
        <taxon>Aspergillus</taxon>
        <taxon>Aspergillus subgen. Cremei</taxon>
    </lineage>
</organism>
<accession>A0A1L9RHF4</accession>
<feature type="transmembrane region" description="Helical" evidence="1">
    <location>
        <begin position="71"/>
        <end position="92"/>
    </location>
</feature>
<keyword evidence="1" id="KW-0812">Transmembrane</keyword>
<evidence type="ECO:0000256" key="1">
    <source>
        <dbReference type="SAM" id="Phobius"/>
    </source>
</evidence>
<dbReference type="GeneID" id="63754201"/>
<keyword evidence="3" id="KW-1185">Reference proteome</keyword>
<protein>
    <recommendedName>
        <fullName evidence="4">Transmembrane protein</fullName>
    </recommendedName>
</protein>
<name>A0A1L9RHF4_ASPWE</name>
<dbReference type="VEuPathDB" id="FungiDB:ASPWEDRAFT_579145"/>
<feature type="transmembrane region" description="Helical" evidence="1">
    <location>
        <begin position="104"/>
        <end position="132"/>
    </location>
</feature>
<evidence type="ECO:0000313" key="3">
    <source>
        <dbReference type="Proteomes" id="UP000184383"/>
    </source>
</evidence>
<proteinExistence type="predicted"/>
<feature type="transmembrane region" description="Helical" evidence="1">
    <location>
        <begin position="43"/>
        <end position="65"/>
    </location>
</feature>
<feature type="transmembrane region" description="Helical" evidence="1">
    <location>
        <begin position="138"/>
        <end position="160"/>
    </location>
</feature>
<keyword evidence="1" id="KW-0472">Membrane</keyword>
<evidence type="ECO:0008006" key="4">
    <source>
        <dbReference type="Google" id="ProtNLM"/>
    </source>
</evidence>
<dbReference type="RefSeq" id="XP_040688031.1">
    <property type="nucleotide sequence ID" value="XM_040838353.1"/>
</dbReference>
<evidence type="ECO:0000313" key="2">
    <source>
        <dbReference type="EMBL" id="OJJ34355.1"/>
    </source>
</evidence>
<dbReference type="Proteomes" id="UP000184383">
    <property type="component" value="Unassembled WGS sequence"/>
</dbReference>
<reference evidence="3" key="1">
    <citation type="journal article" date="2017" name="Genome Biol.">
        <title>Comparative genomics reveals high biological diversity and specific adaptations in the industrially and medically important fungal genus Aspergillus.</title>
        <authorList>
            <person name="de Vries R.P."/>
            <person name="Riley R."/>
            <person name="Wiebenga A."/>
            <person name="Aguilar-Osorio G."/>
            <person name="Amillis S."/>
            <person name="Uchima C.A."/>
            <person name="Anderluh G."/>
            <person name="Asadollahi M."/>
            <person name="Askin M."/>
            <person name="Barry K."/>
            <person name="Battaglia E."/>
            <person name="Bayram O."/>
            <person name="Benocci T."/>
            <person name="Braus-Stromeyer S.A."/>
            <person name="Caldana C."/>
            <person name="Canovas D."/>
            <person name="Cerqueira G.C."/>
            <person name="Chen F."/>
            <person name="Chen W."/>
            <person name="Choi C."/>
            <person name="Clum A."/>
            <person name="Dos Santos R.A."/>
            <person name="Damasio A.R."/>
            <person name="Diallinas G."/>
            <person name="Emri T."/>
            <person name="Fekete E."/>
            <person name="Flipphi M."/>
            <person name="Freyberg S."/>
            <person name="Gallo A."/>
            <person name="Gournas C."/>
            <person name="Habgood R."/>
            <person name="Hainaut M."/>
            <person name="Harispe M.L."/>
            <person name="Henrissat B."/>
            <person name="Hilden K.S."/>
            <person name="Hope R."/>
            <person name="Hossain A."/>
            <person name="Karabika E."/>
            <person name="Karaffa L."/>
            <person name="Karanyi Z."/>
            <person name="Krasevec N."/>
            <person name="Kuo A."/>
            <person name="Kusch H."/>
            <person name="LaButti K."/>
            <person name="Lagendijk E.L."/>
            <person name="Lapidus A."/>
            <person name="Levasseur A."/>
            <person name="Lindquist E."/>
            <person name="Lipzen A."/>
            <person name="Logrieco A.F."/>
            <person name="MacCabe A."/>
            <person name="Maekelae M.R."/>
            <person name="Malavazi I."/>
            <person name="Melin P."/>
            <person name="Meyer V."/>
            <person name="Mielnichuk N."/>
            <person name="Miskei M."/>
            <person name="Molnar A.P."/>
            <person name="Mule G."/>
            <person name="Ngan C.Y."/>
            <person name="Orejas M."/>
            <person name="Orosz E."/>
            <person name="Ouedraogo J.P."/>
            <person name="Overkamp K.M."/>
            <person name="Park H.-S."/>
            <person name="Perrone G."/>
            <person name="Piumi F."/>
            <person name="Punt P.J."/>
            <person name="Ram A.F."/>
            <person name="Ramon A."/>
            <person name="Rauscher S."/>
            <person name="Record E."/>
            <person name="Riano-Pachon D.M."/>
            <person name="Robert V."/>
            <person name="Roehrig J."/>
            <person name="Ruller R."/>
            <person name="Salamov A."/>
            <person name="Salih N.S."/>
            <person name="Samson R.A."/>
            <person name="Sandor E."/>
            <person name="Sanguinetti M."/>
            <person name="Schuetze T."/>
            <person name="Sepcic K."/>
            <person name="Shelest E."/>
            <person name="Sherlock G."/>
            <person name="Sophianopoulou V."/>
            <person name="Squina F.M."/>
            <person name="Sun H."/>
            <person name="Susca A."/>
            <person name="Todd R.B."/>
            <person name="Tsang A."/>
            <person name="Unkles S.E."/>
            <person name="van de Wiele N."/>
            <person name="van Rossen-Uffink D."/>
            <person name="Oliveira J.V."/>
            <person name="Vesth T.C."/>
            <person name="Visser J."/>
            <person name="Yu J.-H."/>
            <person name="Zhou M."/>
            <person name="Andersen M.R."/>
            <person name="Archer D.B."/>
            <person name="Baker S.E."/>
            <person name="Benoit I."/>
            <person name="Brakhage A.A."/>
            <person name="Braus G.H."/>
            <person name="Fischer R."/>
            <person name="Frisvad J.C."/>
            <person name="Goldman G.H."/>
            <person name="Houbraken J."/>
            <person name="Oakley B."/>
            <person name="Pocsi I."/>
            <person name="Scazzocchio C."/>
            <person name="Seiboth B."/>
            <person name="vanKuyk P.A."/>
            <person name="Wortman J."/>
            <person name="Dyer P.S."/>
            <person name="Grigoriev I.V."/>
        </authorList>
    </citation>
    <scope>NUCLEOTIDE SEQUENCE [LARGE SCALE GENOMIC DNA]</scope>
    <source>
        <strain evidence="3">DTO 134E9</strain>
    </source>
</reference>
<keyword evidence="1" id="KW-1133">Transmembrane helix</keyword>
<sequence>MRIAGHKKTFCRQTFVPPTLSPLIVSLVLLFRSPKDARCVFRLFVRLFFRCPIFLFFSLFLPPLLHRQKPIFLLLTPLLFPSSLLSCSHPLSFFNGKDGVGLRILCLFFLPSFFFPIFLPFAGVLLLLQFLVSRLTSLFYGYFLRHGYSTHILFISFSFAKSN</sequence>